<sequence length="986" mass="111365">MTRKLPRVSLDRDRWTAIGHHALSVPFWKGFARVLVLCLGMILAGDILCHLIAESLWFSALGYEQVFASQITIRVGLWIFSLGATASLLVFNLRQARQRQYREPVMLSAERTTLPALVRYLVVVIGLSVLMACVLMQTGQTAFQFWQSSAAAPPQVLLQLSVSSLVALLRTAVLWQWVCIGGFTGLLIANPSLLFAAISVGLSLGMGLIFSSHWTQVLAAFQATSFNQVDPIFGRDIAFYIFALPVFELLRFWATATLLTSLLGVLLIYLLSGNSLSQGGMPGISPPQQRHLYGLSAGLMFTLAAGLWLDRFQLLYSTQGVLFGAGFTDSHVDLPARTLLSWGGVAIALFLTWRTCFWTKSRPRYSLLIMLGCYMGSVLLGAVILPQIVQSVIVQPNELRREQPYIERSIALTREAFDLGSVETKTFNPTAKLTPERLKANDITIRNIRLWDTRPLLEANRQLQRIRLYYEFPDADIDRYTLKAESNSTTATEKRQVLVSARELDYSAVPQKAQTWVNRHLIYTHGYGFTMSPVNIAESSGLPTYFVKDIGTEADAGTLQTATNEIRASIPTDRPRIYYGELTRNYVMTGTREKNKELDYPSGNDNVYNTYDGSGGIVMSSYWRRGIFAAYLRDWRMLFSRNFTTETRVLFRRQLESRVQTIAPFLQLDREPYLVAANGMPPSDTVQQPGTLYWMIDAYTTSHLFPYSDPGEESFNYIRNSVKVVVDAYNGNVTLYSIDETDPILRTWQQVFPGLFQPFSTMPPALRSHIRYPVDLFRAQSHSLLTYHMTDPQVFYNREDQWRIPNEIYGEKSQQVQPYYLTMKLPEAESEEFILLSPFTPVGRNNLIAWMAARSDGDSYGRRLLYQFPKRELVFGPEQIEALINQDPIISQQISLWDTQGSGVIQGNLLIVPIDNSLLYVEPLYLEAEETSVPILARVIVVYENQIVMAKTLDQALNGIFSPSDQSADAIVRPVEDLLPLRNDSE</sequence>
<dbReference type="EMBL" id="PQWO01000016">
    <property type="protein sequence ID" value="PZD71545.1"/>
    <property type="molecule type" value="Genomic_DNA"/>
</dbReference>
<feature type="transmembrane region" description="Helical" evidence="5">
    <location>
        <begin position="292"/>
        <end position="309"/>
    </location>
</feature>
<dbReference type="RefSeq" id="WP_110987964.1">
    <property type="nucleotide sequence ID" value="NZ_CAWNWM010000016.1"/>
</dbReference>
<dbReference type="GO" id="GO:0005886">
    <property type="term" value="C:plasma membrane"/>
    <property type="evidence" value="ECO:0007669"/>
    <property type="project" value="UniProtKB-SubCell"/>
</dbReference>
<feature type="transmembrane region" description="Helical" evidence="5">
    <location>
        <begin position="192"/>
        <end position="210"/>
    </location>
</feature>
<evidence type="ECO:0000256" key="3">
    <source>
        <dbReference type="ARBA" id="ARBA00022989"/>
    </source>
</evidence>
<dbReference type="NCBIfam" id="NF002707">
    <property type="entry name" value="PRK02509.1"/>
    <property type="match status" value="1"/>
</dbReference>
<accession>A0A2W1JJ66</accession>
<feature type="transmembrane region" description="Helical" evidence="5">
    <location>
        <begin position="114"/>
        <end position="137"/>
    </location>
</feature>
<evidence type="ECO:0000313" key="7">
    <source>
        <dbReference type="Proteomes" id="UP000248857"/>
    </source>
</evidence>
<comment type="similarity">
    <text evidence="5">Belongs to the UPF0182 family.</text>
</comment>
<dbReference type="GO" id="GO:0005576">
    <property type="term" value="C:extracellular region"/>
    <property type="evidence" value="ECO:0007669"/>
    <property type="project" value="TreeGrafter"/>
</dbReference>
<feature type="transmembrane region" description="Helical" evidence="5">
    <location>
        <begin position="252"/>
        <end position="271"/>
    </location>
</feature>
<protein>
    <recommendedName>
        <fullName evidence="5">UPF0182 protein C1752_06165</fullName>
    </recommendedName>
</protein>
<evidence type="ECO:0000256" key="2">
    <source>
        <dbReference type="ARBA" id="ARBA00022692"/>
    </source>
</evidence>
<dbReference type="InterPro" id="IPR005372">
    <property type="entry name" value="UPF0182"/>
</dbReference>
<comment type="subcellular location">
    <subcellularLocation>
        <location evidence="5">Cell membrane</location>
        <topology evidence="5">Multi-pass membrane protein</topology>
    </subcellularLocation>
</comment>
<gene>
    <name evidence="6" type="ORF">C1752_06165</name>
</gene>
<evidence type="ECO:0000256" key="4">
    <source>
        <dbReference type="ARBA" id="ARBA00023136"/>
    </source>
</evidence>
<name>A0A2W1JJ66_9CYAN</name>
<keyword evidence="1 5" id="KW-1003">Cell membrane</keyword>
<evidence type="ECO:0000256" key="1">
    <source>
        <dbReference type="ARBA" id="ARBA00022475"/>
    </source>
</evidence>
<proteinExistence type="inferred from homology"/>
<keyword evidence="2 5" id="KW-0812">Transmembrane</keyword>
<dbReference type="AlphaFoldDB" id="A0A2W1JJ66"/>
<feature type="transmembrane region" description="Helical" evidence="5">
    <location>
        <begin position="365"/>
        <end position="385"/>
    </location>
</feature>
<comment type="caution">
    <text evidence="6">The sequence shown here is derived from an EMBL/GenBank/DDBJ whole genome shotgun (WGS) entry which is preliminary data.</text>
</comment>
<keyword evidence="3 5" id="KW-1133">Transmembrane helix</keyword>
<evidence type="ECO:0000256" key="5">
    <source>
        <dbReference type="HAMAP-Rule" id="MF_01600"/>
    </source>
</evidence>
<feature type="transmembrane region" description="Helical" evidence="5">
    <location>
        <begin position="73"/>
        <end position="93"/>
    </location>
</feature>
<dbReference type="PANTHER" id="PTHR39344">
    <property type="entry name" value="UPF0182 PROTEIN SLL1060"/>
    <property type="match status" value="1"/>
</dbReference>
<evidence type="ECO:0000313" key="6">
    <source>
        <dbReference type="EMBL" id="PZD71545.1"/>
    </source>
</evidence>
<organism evidence="6 7">
    <name type="scientific">Acaryochloris thomasi RCC1774</name>
    <dbReference type="NCBI Taxonomy" id="1764569"/>
    <lineage>
        <taxon>Bacteria</taxon>
        <taxon>Bacillati</taxon>
        <taxon>Cyanobacteriota</taxon>
        <taxon>Cyanophyceae</taxon>
        <taxon>Acaryochloridales</taxon>
        <taxon>Acaryochloridaceae</taxon>
        <taxon>Acaryochloris</taxon>
        <taxon>Acaryochloris thomasi</taxon>
    </lineage>
</organism>
<dbReference type="HAMAP" id="MF_01600">
    <property type="entry name" value="UPF0182"/>
    <property type="match status" value="1"/>
</dbReference>
<feature type="transmembrane region" description="Helical" evidence="5">
    <location>
        <begin position="157"/>
        <end position="180"/>
    </location>
</feature>
<feature type="transmembrane region" description="Helical" evidence="5">
    <location>
        <begin position="34"/>
        <end position="53"/>
    </location>
</feature>
<keyword evidence="7" id="KW-1185">Reference proteome</keyword>
<dbReference type="PANTHER" id="PTHR39344:SF1">
    <property type="entry name" value="UPF0182 PROTEIN SLL1060"/>
    <property type="match status" value="1"/>
</dbReference>
<dbReference type="OrthoDB" id="9763654at2"/>
<keyword evidence="4 5" id="KW-0472">Membrane</keyword>
<dbReference type="Pfam" id="PF03699">
    <property type="entry name" value="UPF0182"/>
    <property type="match status" value="1"/>
</dbReference>
<reference evidence="6 7" key="1">
    <citation type="journal article" date="2018" name="Sci. Rep.">
        <title>A novel species of the marine cyanobacterium Acaryochloris with a unique pigment content and lifestyle.</title>
        <authorList>
            <person name="Partensky F."/>
            <person name="Six C."/>
            <person name="Ratin M."/>
            <person name="Garczarek L."/>
            <person name="Vaulot D."/>
            <person name="Probert I."/>
            <person name="Calteau A."/>
            <person name="Gourvil P."/>
            <person name="Marie D."/>
            <person name="Grebert T."/>
            <person name="Bouchier C."/>
            <person name="Le Panse S."/>
            <person name="Gachenot M."/>
            <person name="Rodriguez F."/>
            <person name="Garrido J.L."/>
        </authorList>
    </citation>
    <scope>NUCLEOTIDE SEQUENCE [LARGE SCALE GENOMIC DNA]</scope>
    <source>
        <strain evidence="6 7">RCC1774</strain>
    </source>
</reference>
<feature type="transmembrane region" description="Helical" evidence="5">
    <location>
        <begin position="334"/>
        <end position="353"/>
    </location>
</feature>
<dbReference type="Proteomes" id="UP000248857">
    <property type="component" value="Unassembled WGS sequence"/>
</dbReference>